<feature type="domain" description="Minor capsid protein P11 C-terminal conserved region" evidence="3">
    <location>
        <begin position="101"/>
        <end position="183"/>
    </location>
</feature>
<dbReference type="AlphaFoldDB" id="A0A6C0M179"/>
<dbReference type="EMBL" id="MN740631">
    <property type="protein sequence ID" value="QHU36796.1"/>
    <property type="molecule type" value="Genomic_DNA"/>
</dbReference>
<protein>
    <recommendedName>
        <fullName evidence="3">Minor capsid protein P11 C-terminal conserved region domain-containing protein</fullName>
    </recommendedName>
</protein>
<keyword evidence="2" id="KW-1133">Transmembrane helix</keyword>
<keyword evidence="2" id="KW-0812">Transmembrane</keyword>
<keyword evidence="2" id="KW-0472">Membrane</keyword>
<feature type="transmembrane region" description="Helical" evidence="2">
    <location>
        <begin position="6"/>
        <end position="26"/>
    </location>
</feature>
<evidence type="ECO:0000313" key="4">
    <source>
        <dbReference type="EMBL" id="QHU36796.1"/>
    </source>
</evidence>
<accession>A0A6C0M179</accession>
<reference evidence="4" key="1">
    <citation type="journal article" date="2020" name="Nature">
        <title>Giant virus diversity and host interactions through global metagenomics.</title>
        <authorList>
            <person name="Schulz F."/>
            <person name="Roux S."/>
            <person name="Paez-Espino D."/>
            <person name="Jungbluth S."/>
            <person name="Walsh D.A."/>
            <person name="Denef V.J."/>
            <person name="McMahon K.D."/>
            <person name="Konstantinidis K.T."/>
            <person name="Eloe-Fadrosh E.A."/>
            <person name="Kyrpides N.C."/>
            <person name="Woyke T."/>
        </authorList>
    </citation>
    <scope>NUCLEOTIDE SEQUENCE</scope>
    <source>
        <strain evidence="4">GVMAG-S-1035124-57</strain>
    </source>
</reference>
<evidence type="ECO:0000256" key="1">
    <source>
        <dbReference type="SAM" id="MobiDB-lite"/>
    </source>
</evidence>
<feature type="region of interest" description="Disordered" evidence="1">
    <location>
        <begin position="49"/>
        <end position="69"/>
    </location>
</feature>
<sequence>MNNLLYILKNHFVVILLGVVVLYLALSQYKAYSEGMELVDPSKLSSQKRKQYYQQASGKQTDDVGNVHPSTGLESIQYAPASGTSTTMQGLPPSCTPQQTVNPLELLPKDVNSQWAQLNPTGAGDLKGVNLLSAGALIGIDTIGNTLRNANLQVRSEPPNPQLNVGPWNNTTISPDLMRVPLEIGCGAQ</sequence>
<evidence type="ECO:0000256" key="2">
    <source>
        <dbReference type="SAM" id="Phobius"/>
    </source>
</evidence>
<proteinExistence type="predicted"/>
<dbReference type="InterPro" id="IPR055730">
    <property type="entry name" value="P11_C"/>
</dbReference>
<dbReference type="Pfam" id="PF23983">
    <property type="entry name" value="P11_C"/>
    <property type="match status" value="1"/>
</dbReference>
<name>A0A6C0M179_9ZZZZ</name>
<evidence type="ECO:0000259" key="3">
    <source>
        <dbReference type="Pfam" id="PF23983"/>
    </source>
</evidence>
<organism evidence="4">
    <name type="scientific">viral metagenome</name>
    <dbReference type="NCBI Taxonomy" id="1070528"/>
    <lineage>
        <taxon>unclassified sequences</taxon>
        <taxon>metagenomes</taxon>
        <taxon>organismal metagenomes</taxon>
    </lineage>
</organism>